<evidence type="ECO:0000256" key="5">
    <source>
        <dbReference type="ARBA" id="ARBA00022801"/>
    </source>
</evidence>
<dbReference type="GO" id="GO:0016891">
    <property type="term" value="F:RNA endonuclease activity producing 5'-phosphomonoesters, hydrolytic mechanism"/>
    <property type="evidence" value="ECO:0007669"/>
    <property type="project" value="TreeGrafter"/>
</dbReference>
<evidence type="ECO:0000256" key="2">
    <source>
        <dbReference type="ARBA" id="ARBA00022490"/>
    </source>
</evidence>
<dbReference type="GO" id="GO:0043737">
    <property type="term" value="F:deoxyribonuclease V activity"/>
    <property type="evidence" value="ECO:0007669"/>
    <property type="project" value="UniProtKB-UniRule"/>
</dbReference>
<dbReference type="NCBIfam" id="NF008629">
    <property type="entry name" value="PRK11617.1"/>
    <property type="match status" value="1"/>
</dbReference>
<feature type="binding site" evidence="6">
    <location>
        <position position="44"/>
    </location>
    <ligand>
        <name>Mg(2+)</name>
        <dbReference type="ChEBI" id="CHEBI:18420"/>
    </ligand>
</feature>
<gene>
    <name evidence="6" type="primary">nfi</name>
    <name evidence="7" type="ORF">BJ981_004444</name>
</gene>
<dbReference type="RefSeq" id="WP_184613381.1">
    <property type="nucleotide sequence ID" value="NZ_BOOS01000002.1"/>
</dbReference>
<dbReference type="GO" id="GO:0005737">
    <property type="term" value="C:cytoplasm"/>
    <property type="evidence" value="ECO:0007669"/>
    <property type="project" value="UniProtKB-SubCell"/>
</dbReference>
<dbReference type="HAMAP" id="MF_00801">
    <property type="entry name" value="Endonuclease_5"/>
    <property type="match status" value="1"/>
</dbReference>
<comment type="similarity">
    <text evidence="6">Belongs to the endonuclease V family.</text>
</comment>
<keyword evidence="6" id="KW-0460">Magnesium</keyword>
<comment type="cofactor">
    <cofactor evidence="6">
        <name>Mg(2+)</name>
        <dbReference type="ChEBI" id="CHEBI:18420"/>
    </cofactor>
</comment>
<dbReference type="GO" id="GO:0003727">
    <property type="term" value="F:single-stranded RNA binding"/>
    <property type="evidence" value="ECO:0007669"/>
    <property type="project" value="TreeGrafter"/>
</dbReference>
<dbReference type="Gene3D" id="3.30.2170.10">
    <property type="entry name" value="archaeoglobus fulgidus dsm 4304 superfamily"/>
    <property type="match status" value="1"/>
</dbReference>
<dbReference type="CDD" id="cd06559">
    <property type="entry name" value="Endonuclease_V"/>
    <property type="match status" value="1"/>
</dbReference>
<comment type="function">
    <text evidence="6">DNA repair enzyme involved in the repair of deaminated bases. Selectively cleaves double-stranded DNA at the second phosphodiester bond 3' to a deoxyinosine leaving behind the intact lesion on the nicked DNA.</text>
</comment>
<evidence type="ECO:0000256" key="1">
    <source>
        <dbReference type="ARBA" id="ARBA00004496"/>
    </source>
</evidence>
<keyword evidence="6" id="KW-0234">DNA repair</keyword>
<comment type="caution">
    <text evidence="7">The sequence shown here is derived from an EMBL/GenBank/DDBJ whole genome shotgun (WGS) entry which is preliminary data.</text>
</comment>
<evidence type="ECO:0000313" key="8">
    <source>
        <dbReference type="Proteomes" id="UP000588112"/>
    </source>
</evidence>
<evidence type="ECO:0000256" key="3">
    <source>
        <dbReference type="ARBA" id="ARBA00022722"/>
    </source>
</evidence>
<keyword evidence="4 6" id="KW-0255">Endonuclease</keyword>
<dbReference type="PANTHER" id="PTHR28511">
    <property type="entry name" value="ENDONUCLEASE V"/>
    <property type="match status" value="1"/>
</dbReference>
<protein>
    <recommendedName>
        <fullName evidence="6">Endonuclease V</fullName>
        <ecNumber evidence="6">3.1.21.7</ecNumber>
    </recommendedName>
    <alternativeName>
        <fullName evidence="6">Deoxyinosine 3'endonuclease</fullName>
    </alternativeName>
    <alternativeName>
        <fullName evidence="6">Deoxyribonuclease V</fullName>
        <shortName evidence="6">DNase V</shortName>
    </alternativeName>
</protein>
<keyword evidence="3 6" id="KW-0540">Nuclease</keyword>
<dbReference type="InterPro" id="IPR007581">
    <property type="entry name" value="Endonuclease-V"/>
</dbReference>
<evidence type="ECO:0000313" key="7">
    <source>
        <dbReference type="EMBL" id="MBB5628745.1"/>
    </source>
</evidence>
<keyword evidence="6" id="KW-0479">Metal-binding</keyword>
<dbReference type="EMBL" id="JACHBR010000001">
    <property type="protein sequence ID" value="MBB5628745.1"/>
    <property type="molecule type" value="Genomic_DNA"/>
</dbReference>
<dbReference type="Pfam" id="PF04493">
    <property type="entry name" value="Endonuclease_5"/>
    <property type="match status" value="1"/>
</dbReference>
<accession>A0A7W8Z7G0</accession>
<feature type="site" description="Interaction with target DNA" evidence="6">
    <location>
        <position position="82"/>
    </location>
</feature>
<keyword evidence="5 6" id="KW-0378">Hydrolase</keyword>
<dbReference type="EC" id="3.1.21.7" evidence="6"/>
<comment type="subcellular location">
    <subcellularLocation>
        <location evidence="1 6">Cytoplasm</location>
    </subcellularLocation>
</comment>
<keyword evidence="2 6" id="KW-0963">Cytoplasm</keyword>
<dbReference type="GO" id="GO:0000287">
    <property type="term" value="F:magnesium ion binding"/>
    <property type="evidence" value="ECO:0007669"/>
    <property type="project" value="UniProtKB-UniRule"/>
</dbReference>
<reference evidence="7 8" key="1">
    <citation type="submission" date="2020-08" db="EMBL/GenBank/DDBJ databases">
        <title>Sequencing the genomes of 1000 actinobacteria strains.</title>
        <authorList>
            <person name="Klenk H.-P."/>
        </authorList>
    </citation>
    <scope>NUCLEOTIDE SEQUENCE [LARGE SCALE GENOMIC DNA]</scope>
    <source>
        <strain evidence="7 8">DSM 45790</strain>
    </source>
</reference>
<organism evidence="7 8">
    <name type="scientific">Sphaerisporangium krabiense</name>
    <dbReference type="NCBI Taxonomy" id="763782"/>
    <lineage>
        <taxon>Bacteria</taxon>
        <taxon>Bacillati</taxon>
        <taxon>Actinomycetota</taxon>
        <taxon>Actinomycetes</taxon>
        <taxon>Streptosporangiales</taxon>
        <taxon>Streptosporangiaceae</taxon>
        <taxon>Sphaerisporangium</taxon>
    </lineage>
</organism>
<comment type="catalytic activity">
    <reaction evidence="6">
        <text>Endonucleolytic cleavage at apurinic or apyrimidinic sites to products with a 5'-phosphate.</text>
        <dbReference type="EC" id="3.1.21.7"/>
    </reaction>
</comment>
<dbReference type="AlphaFoldDB" id="A0A7W8Z7G0"/>
<feature type="binding site" evidence="6">
    <location>
        <position position="112"/>
    </location>
    <ligand>
        <name>Mg(2+)</name>
        <dbReference type="ChEBI" id="CHEBI:18420"/>
    </ligand>
</feature>
<name>A0A7W8Z7G0_9ACTN</name>
<proteinExistence type="inferred from homology"/>
<dbReference type="PANTHER" id="PTHR28511:SF1">
    <property type="entry name" value="ENDONUCLEASE V"/>
    <property type="match status" value="1"/>
</dbReference>
<keyword evidence="6" id="KW-0227">DNA damage</keyword>
<evidence type="ECO:0000256" key="6">
    <source>
        <dbReference type="HAMAP-Rule" id="MF_00801"/>
    </source>
</evidence>
<keyword evidence="8" id="KW-1185">Reference proteome</keyword>
<sequence length="222" mass="24538">MRVRRLHDWPATIPEARAVQERLRPLADLTDPGPRDVELVAGLDVGYAPDGDHLTAAVAVLRASTLEVVERVTVSGRVRFPYVPGLFAFRELPSLVDALEKLQTTPDLLLCDGYGVAHPYRFGLACHLGVLTDLPTIGVAKTPFIGAYEMPAPSRGAWSPIKDDDEILGRALRTRQDVKPIFISQGHRMTLDTACHHILTLTPKYRVPDPLRHADHLSRHGL</sequence>
<evidence type="ECO:0000256" key="4">
    <source>
        <dbReference type="ARBA" id="ARBA00022759"/>
    </source>
</evidence>
<dbReference type="GO" id="GO:0006281">
    <property type="term" value="P:DNA repair"/>
    <property type="evidence" value="ECO:0007669"/>
    <property type="project" value="UniProtKB-UniRule"/>
</dbReference>
<dbReference type="Proteomes" id="UP000588112">
    <property type="component" value="Unassembled WGS sequence"/>
</dbReference>